<evidence type="ECO:0000313" key="2">
    <source>
        <dbReference type="Proteomes" id="UP000030624"/>
    </source>
</evidence>
<dbReference type="Gene3D" id="3.40.50.300">
    <property type="entry name" value="P-loop containing nucleotide triphosphate hydrolases"/>
    <property type="match status" value="1"/>
</dbReference>
<dbReference type="eggNOG" id="arCOG02452">
    <property type="taxonomic scope" value="Archaea"/>
</dbReference>
<accession>A0A0A7GEA8</accession>
<dbReference type="RefSeq" id="WP_148305944.1">
    <property type="nucleotide sequence ID" value="NZ_CP009552.1"/>
</dbReference>
<dbReference type="KEGG" id="gac:GACE_1364"/>
<proteinExistence type="predicted"/>
<dbReference type="EMBL" id="CP009552">
    <property type="protein sequence ID" value="AIY90405.1"/>
    <property type="molecule type" value="Genomic_DNA"/>
</dbReference>
<protein>
    <recommendedName>
        <fullName evidence="3">KaiC-like domain-containing protein</fullName>
    </recommendedName>
</protein>
<reference evidence="1 2" key="1">
    <citation type="journal article" date="2015" name="Appl. Environ. Microbiol.">
        <title>The Geoglobus acetivorans genome: Fe(III) reduction, acetate utilization, autotrophic growth, and degradation of aromatic compounds in a hyperthermophilic archaeon.</title>
        <authorList>
            <person name="Mardanov A.V."/>
            <person name="Slododkina G.B."/>
            <person name="Slobodkin A.I."/>
            <person name="Beletsky A.V."/>
            <person name="Gavrilov S.N."/>
            <person name="Kublanov I.V."/>
            <person name="Bonch-Osmolovskaya E.A."/>
            <person name="Skryabin K.G."/>
            <person name="Ravin N.V."/>
        </authorList>
    </citation>
    <scope>NUCLEOTIDE SEQUENCE [LARGE SCALE GENOMIC DNA]</scope>
    <source>
        <strain evidence="1 2">SBH6</strain>
    </source>
</reference>
<dbReference type="InterPro" id="IPR055927">
    <property type="entry name" value="DUF7504"/>
</dbReference>
<evidence type="ECO:0008006" key="3">
    <source>
        <dbReference type="Google" id="ProtNLM"/>
    </source>
</evidence>
<dbReference type="Pfam" id="PF24336">
    <property type="entry name" value="DUF7504"/>
    <property type="match status" value="1"/>
</dbReference>
<dbReference type="STRING" id="565033.GACE_1364"/>
<dbReference type="GeneID" id="24797944"/>
<dbReference type="HOGENOM" id="CLU_121268_0_0_2"/>
<dbReference type="AlphaFoldDB" id="A0A0A7GEA8"/>
<evidence type="ECO:0000313" key="1">
    <source>
        <dbReference type="EMBL" id="AIY90405.1"/>
    </source>
</evidence>
<organism evidence="1 2">
    <name type="scientific">Geoglobus acetivorans</name>
    <dbReference type="NCBI Taxonomy" id="565033"/>
    <lineage>
        <taxon>Archaea</taxon>
        <taxon>Methanobacteriati</taxon>
        <taxon>Methanobacteriota</taxon>
        <taxon>Archaeoglobi</taxon>
        <taxon>Archaeoglobales</taxon>
        <taxon>Archaeoglobaceae</taxon>
        <taxon>Geoglobus</taxon>
    </lineage>
</organism>
<dbReference type="Proteomes" id="UP000030624">
    <property type="component" value="Chromosome"/>
</dbReference>
<dbReference type="InterPro" id="IPR027417">
    <property type="entry name" value="P-loop_NTPase"/>
</dbReference>
<gene>
    <name evidence="1" type="ORF">GACE_1364</name>
</gene>
<sequence>MSELSVNSVKALGNKLFSNIKSEKEVVLLNVAPSLYFKALNEVMRLLTAAGEGIYIALNKPCASLDKQLRKAGIFTENIRYVDCNTRQFGGHELEDPRYVFLESPNPVQVIVTVDRLLRELNSDFKFVYIDSLSTFTLYKSQESLVKFLRQLTGKTRIHGTFCVITVLENEIDPQHLSQLSLLCDSLIEVR</sequence>
<name>A0A0A7GEA8_GEOAI</name>